<evidence type="ECO:0000313" key="2">
    <source>
        <dbReference type="EMBL" id="JAP62762.1"/>
    </source>
</evidence>
<accession>A0A0V0JBZ1</accession>
<sequence length="135" mass="14927">MRPSAHAHTCRNVHIYCTYFSPKALTYPLPSRVCPEVGPLPMSDSLRIGLVGSLSLCPLSLVIKLSYATLGPVCSYVGVLSNCVCARTFVWCILVSIQTTCKLSCYQSSSPCEPAFRLCIFLFLVFLPLSHHYFT</sequence>
<dbReference type="EMBL" id="GEEE01017000">
    <property type="protein sequence ID" value="JAP46225.1"/>
    <property type="molecule type" value="Transcribed_RNA"/>
</dbReference>
<name>A0A0V0JBZ1_SCHSO</name>
<evidence type="ECO:0000313" key="1">
    <source>
        <dbReference type="EMBL" id="JAP46225.1"/>
    </source>
</evidence>
<gene>
    <name evidence="1" type="primary">UBC8</name>
    <name evidence="2" type="ORF">TR89374</name>
</gene>
<reference evidence="2" key="1">
    <citation type="submission" date="2016-01" db="EMBL/GenBank/DDBJ databases">
        <title>Reference transcriptome for the parasite Schistocephalus solidus: insights into the molecular evolution of parasitism.</title>
        <authorList>
            <person name="Hebert F.O."/>
            <person name="Grambauer S."/>
            <person name="Barber I."/>
            <person name="Landry C.R."/>
            <person name="Aubin-Horth N."/>
        </authorList>
    </citation>
    <scope>NUCLEOTIDE SEQUENCE</scope>
</reference>
<protein>
    <submittedName>
        <fullName evidence="1">Ubiquitin-conjugating enzyme E2 8</fullName>
    </submittedName>
</protein>
<dbReference type="AlphaFoldDB" id="A0A0V0JBZ1"/>
<dbReference type="EMBL" id="GEEE01000463">
    <property type="protein sequence ID" value="JAP62762.1"/>
    <property type="molecule type" value="Transcribed_RNA"/>
</dbReference>
<proteinExistence type="predicted"/>
<organism evidence="2">
    <name type="scientific">Schistocephalus solidus</name>
    <name type="common">Tapeworm</name>
    <dbReference type="NCBI Taxonomy" id="70667"/>
    <lineage>
        <taxon>Eukaryota</taxon>
        <taxon>Metazoa</taxon>
        <taxon>Spiralia</taxon>
        <taxon>Lophotrochozoa</taxon>
        <taxon>Platyhelminthes</taxon>
        <taxon>Cestoda</taxon>
        <taxon>Eucestoda</taxon>
        <taxon>Diphyllobothriidea</taxon>
        <taxon>Diphyllobothriidae</taxon>
        <taxon>Schistocephalus</taxon>
    </lineage>
</organism>